<proteinExistence type="inferred from homology"/>
<keyword evidence="5 8" id="KW-0677">Repeat</keyword>
<name>A0A1J4SAX9_9BACT</name>
<comment type="pathway">
    <text evidence="8">Glycolipid biosynthesis; lipid IV(A) biosynthesis; lipid IV(A) from (3R)-3-hydroxytetradecanoyl-[acyl-carrier-protein] and UDP-N-acetyl-alpha-D-glucosamine: step 1/6.</text>
</comment>
<evidence type="ECO:0000256" key="3">
    <source>
        <dbReference type="ARBA" id="ARBA00022556"/>
    </source>
</evidence>
<dbReference type="InterPro" id="IPR010137">
    <property type="entry name" value="Lipid_A_LpxA"/>
</dbReference>
<comment type="similarity">
    <text evidence="8">Belongs to the transferase hexapeptide repeat family. LpxA subfamily.</text>
</comment>
<dbReference type="CDD" id="cd03351">
    <property type="entry name" value="LbH_UDP-GlcNAc_AT"/>
    <property type="match status" value="1"/>
</dbReference>
<dbReference type="InterPro" id="IPR001451">
    <property type="entry name" value="Hexapep"/>
</dbReference>
<dbReference type="STRING" id="1817893.AUJ66_06200"/>
<dbReference type="GO" id="GO:0008780">
    <property type="term" value="F:acyl-[acyl-carrier-protein]-UDP-N-acetylglucosamine O-acyltransferase activity"/>
    <property type="evidence" value="ECO:0007669"/>
    <property type="project" value="UniProtKB-UniRule"/>
</dbReference>
<dbReference type="InterPro" id="IPR011004">
    <property type="entry name" value="Trimer_LpxA-like_sf"/>
</dbReference>
<keyword evidence="4 8" id="KW-0808">Transferase</keyword>
<dbReference type="UniPathway" id="UPA00359">
    <property type="reaction ID" value="UER00477"/>
</dbReference>
<evidence type="ECO:0000313" key="10">
    <source>
        <dbReference type="EMBL" id="OIN96456.1"/>
    </source>
</evidence>
<evidence type="ECO:0000256" key="8">
    <source>
        <dbReference type="HAMAP-Rule" id="MF_00387"/>
    </source>
</evidence>
<dbReference type="Proteomes" id="UP000182278">
    <property type="component" value="Unassembled WGS sequence"/>
</dbReference>
<comment type="subunit">
    <text evidence="8">Homotrimer.</text>
</comment>
<dbReference type="GO" id="GO:0016020">
    <property type="term" value="C:membrane"/>
    <property type="evidence" value="ECO:0007669"/>
    <property type="project" value="GOC"/>
</dbReference>
<dbReference type="PANTHER" id="PTHR43480">
    <property type="entry name" value="ACYL-[ACYL-CARRIER-PROTEIN]--UDP-N-ACETYLGLUCOSAMINE O-ACYLTRANSFERASE"/>
    <property type="match status" value="1"/>
</dbReference>
<keyword evidence="3 8" id="KW-0441">Lipid A biosynthesis</keyword>
<comment type="caution">
    <text evidence="10">The sequence shown here is derived from an EMBL/GenBank/DDBJ whole genome shotgun (WGS) entry which is preliminary data.</text>
</comment>
<dbReference type="Gene3D" id="1.20.1180.10">
    <property type="entry name" value="Udp N-acetylglucosamine O-acyltransferase, C-terminal domain"/>
    <property type="match status" value="1"/>
</dbReference>
<organism evidence="10 11">
    <name type="scientific">Candidatus Desantisbacteria bacterium CG1_02_38_46</name>
    <dbReference type="NCBI Taxonomy" id="1817893"/>
    <lineage>
        <taxon>Bacteria</taxon>
        <taxon>Candidatus Desantisiibacteriota</taxon>
    </lineage>
</organism>
<dbReference type="PANTHER" id="PTHR43480:SF1">
    <property type="entry name" value="ACYL-[ACYL-CARRIER-PROTEIN]--UDP-N-ACETYLGLUCOSAMINE O-ACYLTRANSFERASE, MITOCHONDRIAL-RELATED"/>
    <property type="match status" value="1"/>
</dbReference>
<dbReference type="PIRSF" id="PIRSF000456">
    <property type="entry name" value="UDP-GlcNAc_acltr"/>
    <property type="match status" value="1"/>
</dbReference>
<keyword evidence="1 8" id="KW-0963">Cytoplasm</keyword>
<dbReference type="SUPFAM" id="SSF51161">
    <property type="entry name" value="Trimeric LpxA-like enzymes"/>
    <property type="match status" value="1"/>
</dbReference>
<dbReference type="InterPro" id="IPR037157">
    <property type="entry name" value="Acetyltransf_C_sf"/>
</dbReference>
<evidence type="ECO:0000256" key="2">
    <source>
        <dbReference type="ARBA" id="ARBA00022516"/>
    </source>
</evidence>
<comment type="subcellular location">
    <subcellularLocation>
        <location evidence="8">Cytoplasm</location>
    </subcellularLocation>
</comment>
<evidence type="ECO:0000256" key="7">
    <source>
        <dbReference type="ARBA" id="ARBA00023315"/>
    </source>
</evidence>
<dbReference type="HAMAP" id="MF_00387">
    <property type="entry name" value="LpxA"/>
    <property type="match status" value="1"/>
</dbReference>
<accession>A0A1J4SAX9</accession>
<dbReference type="NCBIfam" id="NF003657">
    <property type="entry name" value="PRK05289.1"/>
    <property type="match status" value="1"/>
</dbReference>
<dbReference type="Pfam" id="PF00132">
    <property type="entry name" value="Hexapep"/>
    <property type="match status" value="2"/>
</dbReference>
<feature type="domain" description="UDP N-acetylglucosamine O-acyltransferase C-terminal" evidence="9">
    <location>
        <begin position="174"/>
        <end position="255"/>
    </location>
</feature>
<dbReference type="InterPro" id="IPR018357">
    <property type="entry name" value="Hexapep_transf_CS"/>
</dbReference>
<dbReference type="GO" id="GO:0005737">
    <property type="term" value="C:cytoplasm"/>
    <property type="evidence" value="ECO:0007669"/>
    <property type="project" value="UniProtKB-SubCell"/>
</dbReference>
<comment type="catalytic activity">
    <reaction evidence="8">
        <text>a (3R)-hydroxyacyl-[ACP] + UDP-N-acetyl-alpha-D-glucosamine = a UDP-3-O-[(3R)-3-hydroxyacyl]-N-acetyl-alpha-D-glucosamine + holo-[ACP]</text>
        <dbReference type="Rhea" id="RHEA:67812"/>
        <dbReference type="Rhea" id="RHEA-COMP:9685"/>
        <dbReference type="Rhea" id="RHEA-COMP:9945"/>
        <dbReference type="ChEBI" id="CHEBI:57705"/>
        <dbReference type="ChEBI" id="CHEBI:64479"/>
        <dbReference type="ChEBI" id="CHEBI:78827"/>
        <dbReference type="ChEBI" id="CHEBI:173225"/>
        <dbReference type="EC" id="2.3.1.129"/>
    </reaction>
</comment>
<keyword evidence="2 8" id="KW-0444">Lipid biosynthesis</keyword>
<reference evidence="10 11" key="1">
    <citation type="journal article" date="2016" name="Environ. Microbiol.">
        <title>Genomic resolution of a cold subsurface aquifer community provides metabolic insights for novel microbes adapted to high CO concentrations.</title>
        <authorList>
            <person name="Probst A.J."/>
            <person name="Castelle C.J."/>
            <person name="Singh A."/>
            <person name="Brown C.T."/>
            <person name="Anantharaman K."/>
            <person name="Sharon I."/>
            <person name="Hug L.A."/>
            <person name="Burstein D."/>
            <person name="Emerson J.B."/>
            <person name="Thomas B.C."/>
            <person name="Banfield J.F."/>
        </authorList>
    </citation>
    <scope>NUCLEOTIDE SEQUENCE [LARGE SCALE GENOMIC DNA]</scope>
    <source>
        <strain evidence="10">CG1_02_38_46</strain>
    </source>
</reference>
<keyword evidence="6 8" id="KW-0443">Lipid metabolism</keyword>
<keyword evidence="7 8" id="KW-0012">Acyltransferase</keyword>
<dbReference type="EMBL" id="MNUO01000094">
    <property type="protein sequence ID" value="OIN96456.1"/>
    <property type="molecule type" value="Genomic_DNA"/>
</dbReference>
<evidence type="ECO:0000256" key="4">
    <source>
        <dbReference type="ARBA" id="ARBA00022679"/>
    </source>
</evidence>
<evidence type="ECO:0000259" key="9">
    <source>
        <dbReference type="Pfam" id="PF13720"/>
    </source>
</evidence>
<dbReference type="AlphaFoldDB" id="A0A1J4SAX9"/>
<evidence type="ECO:0000256" key="1">
    <source>
        <dbReference type="ARBA" id="ARBA00022490"/>
    </source>
</evidence>
<dbReference type="NCBIfam" id="TIGR01852">
    <property type="entry name" value="lipid_A_lpxA"/>
    <property type="match status" value="1"/>
</dbReference>
<dbReference type="Pfam" id="PF13720">
    <property type="entry name" value="Acetyltransf_11"/>
    <property type="match status" value="1"/>
</dbReference>
<gene>
    <name evidence="8" type="primary">lpxA</name>
    <name evidence="10" type="ORF">AUJ66_06200</name>
</gene>
<evidence type="ECO:0000313" key="11">
    <source>
        <dbReference type="Proteomes" id="UP000182278"/>
    </source>
</evidence>
<comment type="function">
    <text evidence="8">Involved in the biosynthesis of lipid A, a phosphorylated glycolipid that anchors the lipopolysaccharide to the outer membrane of the cell.</text>
</comment>
<dbReference type="GO" id="GO:0009245">
    <property type="term" value="P:lipid A biosynthetic process"/>
    <property type="evidence" value="ECO:0007669"/>
    <property type="project" value="UniProtKB-UniRule"/>
</dbReference>
<dbReference type="InterPro" id="IPR029098">
    <property type="entry name" value="Acetyltransf_C"/>
</dbReference>
<protein>
    <recommendedName>
        <fullName evidence="8">Acyl-[acyl-carrier-protein]--UDP-N-acetylglucosamine O-acyltransferase</fullName>
        <shortName evidence="8">UDP-N-acetylglucosamine acyltransferase</shortName>
        <ecNumber evidence="8">2.3.1.129</ecNumber>
    </recommendedName>
</protein>
<evidence type="ECO:0000256" key="6">
    <source>
        <dbReference type="ARBA" id="ARBA00023098"/>
    </source>
</evidence>
<evidence type="ECO:0000256" key="5">
    <source>
        <dbReference type="ARBA" id="ARBA00022737"/>
    </source>
</evidence>
<dbReference type="EC" id="2.3.1.129" evidence="8"/>
<dbReference type="PROSITE" id="PS00101">
    <property type="entry name" value="HEXAPEP_TRANSFERASES"/>
    <property type="match status" value="1"/>
</dbReference>
<sequence length="256" mass="27772">MAIHKTAIICPEAIIGRDCEIGPYAVIGENVTLGDNISISAHCVIDGWTTIGSGCRIFPHAVIGMITQDLKYKGGKSYVEIGKNTTIREFATIHMATAPGGKTIVGDNCLLLAYSHVAHECIVGNDVIMSNGATLAGHVIIHDKVIIGGLSGVHQFCRIGKFAYIGGCSKVVQDVPPYMLGEGDPFKIYSPNIVGLERNNFSEEAKDTIKKAYKILYRSNLNVSQAVDKIKKDLPQTEEVIQIIKFIEESERGIVK</sequence>
<dbReference type="Gene3D" id="2.160.10.10">
    <property type="entry name" value="Hexapeptide repeat proteins"/>
    <property type="match status" value="1"/>
</dbReference>